<evidence type="ECO:0000256" key="2">
    <source>
        <dbReference type="ARBA" id="ARBA00022741"/>
    </source>
</evidence>
<dbReference type="Pfam" id="PF00069">
    <property type="entry name" value="Pkinase"/>
    <property type="match status" value="1"/>
</dbReference>
<accession>A0A410RV53</accession>
<reference evidence="6 7" key="1">
    <citation type="submission" date="2018-12" db="EMBL/GenBank/DDBJ databases">
        <title>Complete Genome Sequence of the Corallopyronin A producing Myxobacterium Corallococcus coralloides B035.</title>
        <authorList>
            <person name="Bouhired S.M."/>
            <person name="Rupp O."/>
            <person name="Blom J."/>
            <person name="Schaeberle T.F."/>
            <person name="Kehraus S."/>
            <person name="Schiefer A."/>
            <person name="Pfarr K."/>
            <person name="Goesmann A."/>
            <person name="Hoerauf A."/>
            <person name="Koenig G.M."/>
        </authorList>
    </citation>
    <scope>NUCLEOTIDE SEQUENCE [LARGE SCALE GENOMIC DNA]</scope>
    <source>
        <strain evidence="6 7">B035</strain>
    </source>
</reference>
<dbReference type="EMBL" id="CP034669">
    <property type="protein sequence ID" value="QAT85775.1"/>
    <property type="molecule type" value="Genomic_DNA"/>
</dbReference>
<keyword evidence="1" id="KW-0808">Transferase</keyword>
<evidence type="ECO:0000256" key="3">
    <source>
        <dbReference type="ARBA" id="ARBA00022777"/>
    </source>
</evidence>
<dbReference type="InterPro" id="IPR000719">
    <property type="entry name" value="Prot_kinase_dom"/>
</dbReference>
<dbReference type="Proteomes" id="UP000288758">
    <property type="component" value="Chromosome"/>
</dbReference>
<dbReference type="PANTHER" id="PTHR43289:SF6">
    <property type="entry name" value="SERINE_THREONINE-PROTEIN KINASE NEKL-3"/>
    <property type="match status" value="1"/>
</dbReference>
<dbReference type="InterPro" id="IPR011009">
    <property type="entry name" value="Kinase-like_dom_sf"/>
</dbReference>
<keyword evidence="4" id="KW-0067">ATP-binding</keyword>
<dbReference type="GO" id="GO:0004674">
    <property type="term" value="F:protein serine/threonine kinase activity"/>
    <property type="evidence" value="ECO:0007669"/>
    <property type="project" value="UniProtKB-KW"/>
</dbReference>
<dbReference type="AlphaFoldDB" id="A0A410RV53"/>
<dbReference type="SUPFAM" id="SSF56112">
    <property type="entry name" value="Protein kinase-like (PK-like)"/>
    <property type="match status" value="1"/>
</dbReference>
<proteinExistence type="predicted"/>
<dbReference type="SUPFAM" id="SSF52540">
    <property type="entry name" value="P-loop containing nucleoside triphosphate hydrolases"/>
    <property type="match status" value="1"/>
</dbReference>
<organism evidence="6 7">
    <name type="scientific">Corallococcus coralloides</name>
    <name type="common">Myxococcus coralloides</name>
    <dbReference type="NCBI Taxonomy" id="184914"/>
    <lineage>
        <taxon>Bacteria</taxon>
        <taxon>Pseudomonadati</taxon>
        <taxon>Myxococcota</taxon>
        <taxon>Myxococcia</taxon>
        <taxon>Myxococcales</taxon>
        <taxon>Cystobacterineae</taxon>
        <taxon>Myxococcaceae</taxon>
        <taxon>Corallococcus</taxon>
    </lineage>
</organism>
<dbReference type="PANTHER" id="PTHR43289">
    <property type="entry name" value="MITOGEN-ACTIVATED PROTEIN KINASE KINASE KINASE 20-RELATED"/>
    <property type="match status" value="1"/>
</dbReference>
<name>A0A410RV53_CORCK</name>
<feature type="domain" description="Protein kinase" evidence="5">
    <location>
        <begin position="524"/>
        <end position="842"/>
    </location>
</feature>
<dbReference type="GO" id="GO:0005524">
    <property type="term" value="F:ATP binding"/>
    <property type="evidence" value="ECO:0007669"/>
    <property type="project" value="UniProtKB-KW"/>
</dbReference>
<dbReference type="SMART" id="SM00220">
    <property type="entry name" value="S_TKc"/>
    <property type="match status" value="1"/>
</dbReference>
<dbReference type="InterPro" id="IPR008266">
    <property type="entry name" value="Tyr_kinase_AS"/>
</dbReference>
<sequence>MPTEALSIEHNWTGESGRKALPGLRLVEGAPYVETVVPLSLETEDNKAYNVLLEYRVSTGQRDAWPREWPQPSPERLSLRPRDWRPDFERKGRYVATFRLRIPIRKLRARERFEVVVSIYDAETRTPLAKSTTLSWDVLEPEPKLPDVHWTEECNPDFVTQHPVGPQTHRETLEKRIAQGASFAVEAPRRFGKTTLVRYLRTHASRDDLLVPESILCTQFHDGVELDYAKLWKAVSDSLQAAVGSAVDLTHLSDGLPQANAFDHVRRAAAREGKSTVLILLDEAQLFFPRERRGQAIGTWLKDLLEENWAVADESRARLSFGLIGLPGMVERAGVNLMGKLRPLEVRNIDEEGLNRLVLQVTRRTLETTRGARREISRVASNLLVLRDILERLVRNVRRDGRCWVSFDDVVEVENELITELRDGQASAVASSLRDAFNQAESINDWVPGPTYPVAAALAHWLHEGLPFEDAVRRSADKLTEWATSAQAVGGLSRFVFDVERVREIVGTLRSEHIVEGTRFRSELTEAYLVGAARNGFVVDTAARNALLLAAVKRVRPTRSPLEPLAEGGQARLYRFKDGNDTLVWREATLAGDEERGRFIQGSHALATVVGGVTRRTAGSEFVFDLLEVGLLEGNDSRAVQIYRWIDGFDLSNREGALLERAVADIGAKLCRALTWLHSAAVLHRDIRPKNIILHAEDMRPILIDFGLATLAQSARQTRLSGEFVAPEVCAEVPQWSPAADVFALGCTLRKLLRPEANRFGLPGVLERTTNPRPESRMNARELGLALEDVAVKASLGDIRNRAWQRYGETVGLAKASPLHREILEKMRPSLEAVAIGLHPDVLDRCTVVADLSNQLLEASSRDGDKLTLGNVKHTKDESIKDLATPAVDVLHQLRTFRNHGGTSRGRLVKRLGKSEAELVPEVLEGATQVGKCLGLKAFGDLARLVVKVGAVD</sequence>
<evidence type="ECO:0000259" key="5">
    <source>
        <dbReference type="PROSITE" id="PS50011"/>
    </source>
</evidence>
<keyword evidence="3 6" id="KW-0418">Kinase</keyword>
<dbReference type="GO" id="GO:0016887">
    <property type="term" value="F:ATP hydrolysis activity"/>
    <property type="evidence" value="ECO:0007669"/>
    <property type="project" value="InterPro"/>
</dbReference>
<dbReference type="PROSITE" id="PS00109">
    <property type="entry name" value="PROTEIN_KINASE_TYR"/>
    <property type="match status" value="1"/>
</dbReference>
<dbReference type="InterPro" id="IPR049945">
    <property type="entry name" value="AAA_22"/>
</dbReference>
<dbReference type="Gene3D" id="3.40.50.300">
    <property type="entry name" value="P-loop containing nucleotide triphosphate hydrolases"/>
    <property type="match status" value="1"/>
</dbReference>
<evidence type="ECO:0000313" key="7">
    <source>
        <dbReference type="Proteomes" id="UP000288758"/>
    </source>
</evidence>
<evidence type="ECO:0000256" key="4">
    <source>
        <dbReference type="ARBA" id="ARBA00022840"/>
    </source>
</evidence>
<evidence type="ECO:0000256" key="1">
    <source>
        <dbReference type="ARBA" id="ARBA00022679"/>
    </source>
</evidence>
<keyword evidence="2" id="KW-0547">Nucleotide-binding</keyword>
<dbReference type="InterPro" id="IPR027417">
    <property type="entry name" value="P-loop_NTPase"/>
</dbReference>
<evidence type="ECO:0000313" key="6">
    <source>
        <dbReference type="EMBL" id="QAT85775.1"/>
    </source>
</evidence>
<dbReference type="PROSITE" id="PS50011">
    <property type="entry name" value="PROTEIN_KINASE_DOM"/>
    <property type="match status" value="1"/>
</dbReference>
<dbReference type="Gene3D" id="1.10.510.10">
    <property type="entry name" value="Transferase(Phosphotransferase) domain 1"/>
    <property type="match status" value="1"/>
</dbReference>
<gene>
    <name evidence="6" type="primary">pkn1G_1</name>
    <name evidence="6" type="ORF">EJ065_4218</name>
</gene>
<dbReference type="Pfam" id="PF13401">
    <property type="entry name" value="AAA_22"/>
    <property type="match status" value="1"/>
</dbReference>
<keyword evidence="6" id="KW-0723">Serine/threonine-protein kinase</keyword>
<protein>
    <submittedName>
        <fullName evidence="6">Serine/threonine protein kinase</fullName>
    </submittedName>
</protein>